<sequence>MSQPEGNNDGPPLHNDEPPDFSFLLRPEIYHTLTALNVPASFRDSPKQPDDPDTNISQLLQRGHFRAAAIAAVRELTGSGGGGGGGGEGGGGERGQGVDARDGRRILDLFYTRLACLTLIDATPLAAQEAKALEDLNSVRVYVDVKTGQHLAPWPLRLLNVRLQSLGFGDPRRAVMSYYDLAREARLQISKSKGHDEEEETQLWTDRLHDLAMMVAGALVEMDDLAGAAHHLESLPEATTGSRRLSLCRALLALQVGDVDRARKWAGSQEDADKVVHALCDVADADYGAALAKLEEGEGDDDETVAVNKAVCLLYLGRMDEGRRVLEKRLATRGASSPSPSLLFNLSTMYELCTDRHRRLKTTLAERVAGMEESPAGWERNNADFKL</sequence>
<accession>A0A367L6D9</accession>
<dbReference type="AlphaFoldDB" id="A0A367L6D9"/>
<dbReference type="PANTHER" id="PTHR21581">
    <property type="entry name" value="D-ALANYL-D-ALANINE CARBOXYPEPTIDASE"/>
    <property type="match status" value="1"/>
</dbReference>
<proteinExistence type="predicted"/>
<feature type="region of interest" description="Disordered" evidence="1">
    <location>
        <begin position="76"/>
        <end position="99"/>
    </location>
</feature>
<dbReference type="GO" id="GO:0030008">
    <property type="term" value="C:TRAPP complex"/>
    <property type="evidence" value="ECO:0007669"/>
    <property type="project" value="TreeGrafter"/>
</dbReference>
<dbReference type="OrthoDB" id="428342at2759"/>
<protein>
    <recommendedName>
        <fullName evidence="4">Trafficking protein particle complex subunit 12</fullName>
    </recommendedName>
</protein>
<dbReference type="PANTHER" id="PTHR21581:SF6">
    <property type="entry name" value="TRAFFICKING PROTEIN PARTICLE COMPLEX SUBUNIT 12"/>
    <property type="match status" value="1"/>
</dbReference>
<reference evidence="2 3" key="1">
    <citation type="journal article" date="2015" name="BMC Genomics">
        <title>Insights from the genome of Ophiocordyceps polyrhachis-furcata to pathogenicity and host specificity in insect fungi.</title>
        <authorList>
            <person name="Wichadakul D."/>
            <person name="Kobmoo N."/>
            <person name="Ingsriswang S."/>
            <person name="Tangphatsornruang S."/>
            <person name="Chantasingh D."/>
            <person name="Luangsa-ard J.J."/>
            <person name="Eurwilaichitr L."/>
        </authorList>
    </citation>
    <scope>NUCLEOTIDE SEQUENCE [LARGE SCALE GENOMIC DNA]</scope>
    <source>
        <strain evidence="2 3">BCC 54312</strain>
    </source>
</reference>
<dbReference type="EMBL" id="LKCN02000013">
    <property type="protein sequence ID" value="RCI09996.1"/>
    <property type="molecule type" value="Genomic_DNA"/>
</dbReference>
<evidence type="ECO:0000313" key="2">
    <source>
        <dbReference type="EMBL" id="RCI09996.1"/>
    </source>
</evidence>
<name>A0A367L6D9_9HYPO</name>
<dbReference type="STRING" id="1330021.A0A367L6D9"/>
<evidence type="ECO:0008006" key="4">
    <source>
        <dbReference type="Google" id="ProtNLM"/>
    </source>
</evidence>
<keyword evidence="3" id="KW-1185">Reference proteome</keyword>
<organism evidence="2 3">
    <name type="scientific">Ophiocordyceps polyrhachis-furcata BCC 54312</name>
    <dbReference type="NCBI Taxonomy" id="1330021"/>
    <lineage>
        <taxon>Eukaryota</taxon>
        <taxon>Fungi</taxon>
        <taxon>Dikarya</taxon>
        <taxon>Ascomycota</taxon>
        <taxon>Pezizomycotina</taxon>
        <taxon>Sordariomycetes</taxon>
        <taxon>Hypocreomycetidae</taxon>
        <taxon>Hypocreales</taxon>
        <taxon>Ophiocordycipitaceae</taxon>
        <taxon>Ophiocordyceps</taxon>
    </lineage>
</organism>
<comment type="caution">
    <text evidence="2">The sequence shown here is derived from an EMBL/GenBank/DDBJ whole genome shotgun (WGS) entry which is preliminary data.</text>
</comment>
<dbReference type="Proteomes" id="UP000253664">
    <property type="component" value="Unassembled WGS sequence"/>
</dbReference>
<feature type="region of interest" description="Disordered" evidence="1">
    <location>
        <begin position="1"/>
        <end position="22"/>
    </location>
</feature>
<dbReference type="GO" id="GO:0005794">
    <property type="term" value="C:Golgi apparatus"/>
    <property type="evidence" value="ECO:0007669"/>
    <property type="project" value="TreeGrafter"/>
</dbReference>
<evidence type="ECO:0000256" key="1">
    <source>
        <dbReference type="SAM" id="MobiDB-lite"/>
    </source>
</evidence>
<gene>
    <name evidence="2" type="ORF">L249_8675</name>
</gene>
<feature type="compositionally biased region" description="Gly residues" evidence="1">
    <location>
        <begin position="78"/>
        <end position="95"/>
    </location>
</feature>
<evidence type="ECO:0000313" key="3">
    <source>
        <dbReference type="Proteomes" id="UP000253664"/>
    </source>
</evidence>